<accession>A0A9Q1ECG4</accession>
<dbReference type="InterPro" id="IPR058843">
    <property type="entry name" value="PH_DAAF9"/>
</dbReference>
<dbReference type="InterPro" id="IPR040342">
    <property type="entry name" value="DNAAF9"/>
</dbReference>
<feature type="domain" description="DAAF9" evidence="2">
    <location>
        <begin position="189"/>
        <end position="398"/>
    </location>
</feature>
<organism evidence="4 5">
    <name type="scientific">Synaphobranchus kaupii</name>
    <name type="common">Kaup's arrowtooth eel</name>
    <dbReference type="NCBI Taxonomy" id="118154"/>
    <lineage>
        <taxon>Eukaryota</taxon>
        <taxon>Metazoa</taxon>
        <taxon>Chordata</taxon>
        <taxon>Craniata</taxon>
        <taxon>Vertebrata</taxon>
        <taxon>Euteleostomi</taxon>
        <taxon>Actinopterygii</taxon>
        <taxon>Neopterygii</taxon>
        <taxon>Teleostei</taxon>
        <taxon>Anguilliformes</taxon>
        <taxon>Synaphobranchidae</taxon>
        <taxon>Synaphobranchus</taxon>
    </lineage>
</organism>
<dbReference type="AlphaFoldDB" id="A0A9Q1ECG4"/>
<evidence type="ECO:0000259" key="3">
    <source>
        <dbReference type="Pfam" id="PF26246"/>
    </source>
</evidence>
<dbReference type="EMBL" id="JAINUF010000020">
    <property type="protein sequence ID" value="KAJ8336232.1"/>
    <property type="molecule type" value="Genomic_DNA"/>
</dbReference>
<name>A0A9Q1ECG4_SYNKA</name>
<dbReference type="Pfam" id="PF26246">
    <property type="entry name" value="PH_DAAF9"/>
    <property type="match status" value="1"/>
</dbReference>
<protein>
    <submittedName>
        <fullName evidence="4">Uncharacterized protein</fullName>
    </submittedName>
</protein>
<sequence>KISFFSEGILFVHPHYGSVTLSKNLISALKFYDGDSSSSATSLFVEYEGTLLPHLPFQLHSASHCLAFALQPNSRSYRAFYSQVLAVWQQSSDAGLLLQMVGSEQLTLEQRSMLSRLDRLYESHTLPASERRGNLKAVCAELPELDMFLQHLALSIVGQETLQSTHLEDLFPKREPSTPLRAPADKIVINIISGLPGSHKDSLCNYLVSLNKEYGRWVLYRPALDSCDSFSRTHLQRYLSSLLDSQRGRGTRQCALTRRGLRLLLLTPGYTDVVDVVQAVFTHPDPRAQVTFSLGAITACVDPLSSYLEHRFLFPKLLEQCSQGMVSCVAFTGLTGDQRHPLLHQLQQLIRAANPSAAFILAEKGAVTRNEDVELILSESSFSEPPMLRARYLLYPGWYEGKFCTSGSSPSIWQERVLFSRPLEKPLFMARCKALKSSLRPNPFTGNVYNIWGRVLFSDSEQLMEVSYNVVSGTLGVVPMQEGPSPPPQDVEPHRGAPDCFLLFDGVGLTQDSLKNWLRQCAKQKAAKRPRKKHEVLTLQEIKTIHVKRHLEPLPAGYFYNGHQFVNFFGDKMNFHPLMEQFIDEYVEEANKEIERFNHELELQGQPDLFDP</sequence>
<reference evidence="4" key="1">
    <citation type="journal article" date="2023" name="Science">
        <title>Genome structures resolve the early diversification of teleost fishes.</title>
        <authorList>
            <person name="Parey E."/>
            <person name="Louis A."/>
            <person name="Montfort J."/>
            <person name="Bouchez O."/>
            <person name="Roques C."/>
            <person name="Iampietro C."/>
            <person name="Lluch J."/>
            <person name="Castinel A."/>
            <person name="Donnadieu C."/>
            <person name="Desvignes T."/>
            <person name="Floi Bucao C."/>
            <person name="Jouanno E."/>
            <person name="Wen M."/>
            <person name="Mejri S."/>
            <person name="Dirks R."/>
            <person name="Jansen H."/>
            <person name="Henkel C."/>
            <person name="Chen W.J."/>
            <person name="Zahm M."/>
            <person name="Cabau C."/>
            <person name="Klopp C."/>
            <person name="Thompson A.W."/>
            <person name="Robinson-Rechavi M."/>
            <person name="Braasch I."/>
            <person name="Lecointre G."/>
            <person name="Bobe J."/>
            <person name="Postlethwait J.H."/>
            <person name="Berthelot C."/>
            <person name="Roest Crollius H."/>
            <person name="Guiguen Y."/>
        </authorList>
    </citation>
    <scope>NUCLEOTIDE SEQUENCE</scope>
    <source>
        <strain evidence="4">WJC10195</strain>
    </source>
</reference>
<dbReference type="Proteomes" id="UP001152622">
    <property type="component" value="Chromosome 20"/>
</dbReference>
<feature type="non-terminal residue" evidence="4">
    <location>
        <position position="612"/>
    </location>
</feature>
<comment type="caution">
    <text evidence="4">The sequence shown here is derived from an EMBL/GenBank/DDBJ whole genome shotgun (WGS) entry which is preliminary data.</text>
</comment>
<dbReference type="PANTHER" id="PTHR33664">
    <property type="entry name" value="RCG26366"/>
    <property type="match status" value="1"/>
</dbReference>
<evidence type="ECO:0000259" key="2">
    <source>
        <dbReference type="Pfam" id="PF25204"/>
    </source>
</evidence>
<evidence type="ECO:0000313" key="5">
    <source>
        <dbReference type="Proteomes" id="UP001152622"/>
    </source>
</evidence>
<dbReference type="PANTHER" id="PTHR33664:SF1">
    <property type="entry name" value="DYNEIN AXONEMAL ASSEMBLY FACTOR 9"/>
    <property type="match status" value="1"/>
</dbReference>
<dbReference type="InterPro" id="IPR056414">
    <property type="entry name" value="DAAF9_CobW_C"/>
</dbReference>
<feature type="domain" description="DAAF9 PH" evidence="3">
    <location>
        <begin position="1"/>
        <end position="160"/>
    </location>
</feature>
<dbReference type="InterPro" id="IPR057478">
    <property type="entry name" value="DAAF9_2"/>
</dbReference>
<feature type="domain" description="DAAF9 CobW C-like" evidence="1">
    <location>
        <begin position="415"/>
        <end position="480"/>
    </location>
</feature>
<dbReference type="Pfam" id="PF23319">
    <property type="entry name" value="CobW_C_DAAF9"/>
    <property type="match status" value="1"/>
</dbReference>
<keyword evidence="5" id="KW-1185">Reference proteome</keyword>
<dbReference type="OrthoDB" id="72033at2759"/>
<evidence type="ECO:0000259" key="1">
    <source>
        <dbReference type="Pfam" id="PF23319"/>
    </source>
</evidence>
<gene>
    <name evidence="4" type="ORF">SKAU_G00395750</name>
</gene>
<evidence type="ECO:0000313" key="4">
    <source>
        <dbReference type="EMBL" id="KAJ8336232.1"/>
    </source>
</evidence>
<proteinExistence type="predicted"/>
<dbReference type="Pfam" id="PF25204">
    <property type="entry name" value="DAAF9_2"/>
    <property type="match status" value="1"/>
</dbReference>